<keyword evidence="4" id="KW-1185">Reference proteome</keyword>
<evidence type="ECO:0000256" key="1">
    <source>
        <dbReference type="ARBA" id="ARBA00007435"/>
    </source>
</evidence>
<dbReference type="CDD" id="cd10449">
    <property type="entry name" value="GIY-YIG_SLX1_like"/>
    <property type="match status" value="1"/>
</dbReference>
<dbReference type="InterPro" id="IPR035901">
    <property type="entry name" value="GIY-YIG_endonuc_sf"/>
</dbReference>
<comment type="similarity">
    <text evidence="1">Belongs to the UPF0213 family.</text>
</comment>
<dbReference type="Pfam" id="PF01541">
    <property type="entry name" value="GIY-YIG"/>
    <property type="match status" value="1"/>
</dbReference>
<dbReference type="Proteomes" id="UP000319204">
    <property type="component" value="Unassembled WGS sequence"/>
</dbReference>
<evidence type="ECO:0000259" key="2">
    <source>
        <dbReference type="PROSITE" id="PS50164"/>
    </source>
</evidence>
<dbReference type="AlphaFoldDB" id="A0A5N5IXY6"/>
<comment type="caution">
    <text evidence="3">The sequence shown here is derived from an EMBL/GenBank/DDBJ whole genome shotgun (WGS) entry which is preliminary data.</text>
</comment>
<dbReference type="InterPro" id="IPR050190">
    <property type="entry name" value="UPF0213_domain"/>
</dbReference>
<dbReference type="InterPro" id="IPR000305">
    <property type="entry name" value="GIY-YIG_endonuc"/>
</dbReference>
<accession>A0A5N5IXY6</accession>
<proteinExistence type="inferred from homology"/>
<evidence type="ECO:0000313" key="4">
    <source>
        <dbReference type="Proteomes" id="UP000319204"/>
    </source>
</evidence>
<feature type="domain" description="GIY-YIG" evidence="2">
    <location>
        <begin position="1"/>
        <end position="77"/>
    </location>
</feature>
<dbReference type="PANTHER" id="PTHR34477:SF1">
    <property type="entry name" value="UPF0213 PROTEIN YHBQ"/>
    <property type="match status" value="1"/>
</dbReference>
<protein>
    <submittedName>
        <fullName evidence="3">GIY-YIG nuclease family protein</fullName>
    </submittedName>
</protein>
<sequence length="80" mass="9573">MFYTYALSSLERNYIYVGITSDIERRVKEHNSGKNKTTRPYRPFELIFEKEFQTRTEARAEEKKLKSGFGKEFLKNLITK</sequence>
<reference evidence="3" key="1">
    <citation type="submission" date="2019-10" db="EMBL/GenBank/DDBJ databases">
        <title>Muricauda hadale sp. nov., a piezophilic bacterium isolated from hadopelagic water of the Mariana Trench.</title>
        <authorList>
            <person name="Wei Y."/>
        </authorList>
    </citation>
    <scope>NUCLEOTIDE SEQUENCE [LARGE SCALE GENOMIC DNA]</scope>
    <source>
        <strain evidence="3">MT-229</strain>
    </source>
</reference>
<organism evidence="3 4">
    <name type="scientific">Flagellimonas hadalis</name>
    <dbReference type="NCBI Taxonomy" id="2597517"/>
    <lineage>
        <taxon>Bacteria</taxon>
        <taxon>Pseudomonadati</taxon>
        <taxon>Bacteroidota</taxon>
        <taxon>Flavobacteriia</taxon>
        <taxon>Flavobacteriales</taxon>
        <taxon>Flavobacteriaceae</taxon>
        <taxon>Flagellimonas</taxon>
    </lineage>
</organism>
<dbReference type="PROSITE" id="PS50164">
    <property type="entry name" value="GIY_YIG"/>
    <property type="match status" value="1"/>
</dbReference>
<evidence type="ECO:0000313" key="3">
    <source>
        <dbReference type="EMBL" id="KAB5490066.1"/>
    </source>
</evidence>
<dbReference type="RefSeq" id="WP_151889835.1">
    <property type="nucleotide sequence ID" value="NZ_VNIK02000003.1"/>
</dbReference>
<dbReference type="PANTHER" id="PTHR34477">
    <property type="entry name" value="UPF0213 PROTEIN YHBQ"/>
    <property type="match status" value="1"/>
</dbReference>
<dbReference type="Gene3D" id="3.40.1440.10">
    <property type="entry name" value="GIY-YIG endonuclease"/>
    <property type="match status" value="1"/>
</dbReference>
<dbReference type="SUPFAM" id="SSF82771">
    <property type="entry name" value="GIY-YIG endonuclease"/>
    <property type="match status" value="1"/>
</dbReference>
<name>A0A5N5IXY6_9FLAO</name>
<dbReference type="OrthoDB" id="1495241at2"/>
<gene>
    <name evidence="3" type="ORF">FOT42_006865</name>
</gene>
<dbReference type="EMBL" id="VNIK02000003">
    <property type="protein sequence ID" value="KAB5490066.1"/>
    <property type="molecule type" value="Genomic_DNA"/>
</dbReference>